<feature type="compositionally biased region" description="Basic and acidic residues" evidence="1">
    <location>
        <begin position="484"/>
        <end position="496"/>
    </location>
</feature>
<dbReference type="InParanoid" id="B7G9Y8"/>
<proteinExistence type="predicted"/>
<dbReference type="EMBL" id="CM000623">
    <property type="protein sequence ID" value="EEC44643.1"/>
    <property type="molecule type" value="Genomic_DNA"/>
</dbReference>
<evidence type="ECO:0000256" key="1">
    <source>
        <dbReference type="SAM" id="MobiDB-lite"/>
    </source>
</evidence>
<evidence type="ECO:0000313" key="3">
    <source>
        <dbReference type="Proteomes" id="UP000000759"/>
    </source>
</evidence>
<dbReference type="RefSeq" id="XP_002183974.1">
    <property type="nucleotide sequence ID" value="XM_002183938.1"/>
</dbReference>
<dbReference type="KEGG" id="pti:PHATRDRAFT_49241"/>
<dbReference type="InterPro" id="IPR048682">
    <property type="entry name" value="COG4"/>
</dbReference>
<dbReference type="AlphaFoldDB" id="B7G9Y8"/>
<sequence length="857" mass="95207">MADDPTAISPSEDFSQTVAHVLLACEELRRPITETPDEPTVLQAVERIRSWQADWDHVILPSLERLERHTDDASSSSWPQGGVAADLLAHCLQKAITVAQQVLTSATRMPEPTQEDLDTHEVIDASLDQIQRDIQGGVARLMEVNVLLWVRYRTRFGNLAEEQILNDLQLIELYVTYQKDVFRRRVTPAVARLKRARTSGNLGAQIPPVSLLPGARVQQHEDDDDDEATQASETVPVVEQHHAPVMANILGQALTLIHPLWSWFVQLPPPPSETQGPSEDDPLVSVIRAVCVESIQILDNQAQTIVKTLSDWFWVDQPQAETWMQQSIDSTTVHLDPAELGRLDGLVEEMAFGCKVQARYSAFLESTSLAGLQSTIASQLLPEWTWKYAALERFLATQQWQSALLLAAPVHIVIGTDIQVPSVVEDAQYLSTRALERAASTQSAQAMGTVAHALAHDVWSTEVNDNEAGAGVYVALLEQRASWKESSTHRNEKGGEEGIQPKTQEKSGFASALLDALDEDLSPDSPQPYTTSPEKGHRTPTAPTSGNFLRSFVGRNDESLQQMELEMQFCVLNGIHAASGACRSLVSLLDSLLLPLGDEEEEDVAATNAITPSRGDSKASSMVQLAREDLDRYASAYESLLAIKIKQSLVEWCGYRPDSTAPDLRRRRNNLCLLQLETFFTDENYELDSHSIQELEGDERLERNLFGPLKESSYLVQLADRIEPQVLHKVGEQLASAIVNLILNSLWNGQKRVTEWGSLLLSKEVRMLKEYIHKTVSPMVEESTLPPLAPELLDIWERLSQVVAVLQLEKPSDWIIYATSSVLSATDLQRTLSLRTDFSADAIQSVVRTVTQTTNKG</sequence>
<dbReference type="eggNOG" id="ENOG502SDKR">
    <property type="taxonomic scope" value="Eukaryota"/>
</dbReference>
<protein>
    <submittedName>
        <fullName evidence="2">Uncharacterized protein</fullName>
    </submittedName>
</protein>
<organism evidence="2 3">
    <name type="scientific">Phaeodactylum tricornutum (strain CCAP 1055/1)</name>
    <dbReference type="NCBI Taxonomy" id="556484"/>
    <lineage>
        <taxon>Eukaryota</taxon>
        <taxon>Sar</taxon>
        <taxon>Stramenopiles</taxon>
        <taxon>Ochrophyta</taxon>
        <taxon>Bacillariophyta</taxon>
        <taxon>Bacillariophyceae</taxon>
        <taxon>Bacillariophycidae</taxon>
        <taxon>Naviculales</taxon>
        <taxon>Phaeodactylaceae</taxon>
        <taxon>Phaeodactylum</taxon>
    </lineage>
</organism>
<dbReference type="HOGENOM" id="CLU_333583_0_0_1"/>
<feature type="region of interest" description="Disordered" evidence="1">
    <location>
        <begin position="519"/>
        <end position="550"/>
    </location>
</feature>
<dbReference type="PANTHER" id="PTHR24016">
    <property type="entry name" value="CONSERVED OLIGOMERIC GOLGI COMPLEX SUBUNIT 4"/>
    <property type="match status" value="1"/>
</dbReference>
<reference evidence="3" key="2">
    <citation type="submission" date="2008-08" db="EMBL/GenBank/DDBJ databases">
        <authorList>
            <consortium name="Diatom Consortium"/>
            <person name="Grigoriev I."/>
            <person name="Grimwood J."/>
            <person name="Kuo A."/>
            <person name="Otillar R.P."/>
            <person name="Salamov A."/>
            <person name="Detter J.C."/>
            <person name="Lindquist E."/>
            <person name="Shapiro H."/>
            <person name="Lucas S."/>
            <person name="Glavina del Rio T."/>
            <person name="Pitluck S."/>
            <person name="Rokhsar D."/>
            <person name="Bowler C."/>
        </authorList>
    </citation>
    <scope>GENOME REANNOTATION</scope>
    <source>
        <strain evidence="3">CCAP 1055/1</strain>
    </source>
</reference>
<dbReference type="OMA" id="YLLMASN"/>
<reference evidence="2 3" key="1">
    <citation type="journal article" date="2008" name="Nature">
        <title>The Phaeodactylum genome reveals the evolutionary history of diatom genomes.</title>
        <authorList>
            <person name="Bowler C."/>
            <person name="Allen A.E."/>
            <person name="Badger J.H."/>
            <person name="Grimwood J."/>
            <person name="Jabbari K."/>
            <person name="Kuo A."/>
            <person name="Maheswari U."/>
            <person name="Martens C."/>
            <person name="Maumus F."/>
            <person name="Otillar R.P."/>
            <person name="Rayko E."/>
            <person name="Salamov A."/>
            <person name="Vandepoele K."/>
            <person name="Beszteri B."/>
            <person name="Gruber A."/>
            <person name="Heijde M."/>
            <person name="Katinka M."/>
            <person name="Mock T."/>
            <person name="Valentin K."/>
            <person name="Verret F."/>
            <person name="Berges J.A."/>
            <person name="Brownlee C."/>
            <person name="Cadoret J.P."/>
            <person name="Chiovitti A."/>
            <person name="Choi C.J."/>
            <person name="Coesel S."/>
            <person name="De Martino A."/>
            <person name="Detter J.C."/>
            <person name="Durkin C."/>
            <person name="Falciatore A."/>
            <person name="Fournet J."/>
            <person name="Haruta M."/>
            <person name="Huysman M.J."/>
            <person name="Jenkins B.D."/>
            <person name="Jiroutova K."/>
            <person name="Jorgensen R.E."/>
            <person name="Joubert Y."/>
            <person name="Kaplan A."/>
            <person name="Kroger N."/>
            <person name="Kroth P.G."/>
            <person name="La Roche J."/>
            <person name="Lindquist E."/>
            <person name="Lommer M."/>
            <person name="Martin-Jezequel V."/>
            <person name="Lopez P.J."/>
            <person name="Lucas S."/>
            <person name="Mangogna M."/>
            <person name="McGinnis K."/>
            <person name="Medlin L.K."/>
            <person name="Montsant A."/>
            <person name="Oudot-Le Secq M.P."/>
            <person name="Napoli C."/>
            <person name="Obornik M."/>
            <person name="Parker M.S."/>
            <person name="Petit J.L."/>
            <person name="Porcel B.M."/>
            <person name="Poulsen N."/>
            <person name="Robison M."/>
            <person name="Rychlewski L."/>
            <person name="Rynearson T.A."/>
            <person name="Schmutz J."/>
            <person name="Shapiro H."/>
            <person name="Siaut M."/>
            <person name="Stanley M."/>
            <person name="Sussman M.R."/>
            <person name="Taylor A.R."/>
            <person name="Vardi A."/>
            <person name="von Dassow P."/>
            <person name="Vyverman W."/>
            <person name="Willis A."/>
            <person name="Wyrwicz L.S."/>
            <person name="Rokhsar D.S."/>
            <person name="Weissenbach J."/>
            <person name="Armbrust E.V."/>
            <person name="Green B.R."/>
            <person name="Van de Peer Y."/>
            <person name="Grigoriev I.V."/>
        </authorList>
    </citation>
    <scope>NUCLEOTIDE SEQUENCE [LARGE SCALE GENOMIC DNA]</scope>
    <source>
        <strain evidence="2 3">CCAP 1055/1</strain>
    </source>
</reference>
<dbReference type="PaxDb" id="2850-Phatr49241"/>
<accession>B7G9Y8</accession>
<dbReference type="Gene3D" id="1.20.58.1970">
    <property type="match status" value="1"/>
</dbReference>
<dbReference type="Proteomes" id="UP000000759">
    <property type="component" value="Chromosome 21"/>
</dbReference>
<keyword evidence="3" id="KW-1185">Reference proteome</keyword>
<gene>
    <name evidence="2" type="ORF">PHATRDRAFT_49241</name>
</gene>
<dbReference type="GeneID" id="7195703"/>
<evidence type="ECO:0000313" key="2">
    <source>
        <dbReference type="EMBL" id="EEC44643.1"/>
    </source>
</evidence>
<feature type="region of interest" description="Disordered" evidence="1">
    <location>
        <begin position="484"/>
        <end position="505"/>
    </location>
</feature>
<dbReference type="OrthoDB" id="47059at2759"/>
<feature type="region of interest" description="Disordered" evidence="1">
    <location>
        <begin position="215"/>
        <end position="234"/>
    </location>
</feature>
<name>B7G9Y8_PHATC</name>
<dbReference type="PANTHER" id="PTHR24016:SF0">
    <property type="entry name" value="CONSERVED OLIGOMERIC GOLGI COMPLEX SUBUNIT 4"/>
    <property type="match status" value="1"/>
</dbReference>